<name>A0ABR4AV72_9LECA</name>
<evidence type="ECO:0000313" key="10">
    <source>
        <dbReference type="Proteomes" id="UP001590950"/>
    </source>
</evidence>
<keyword evidence="4 7" id="KW-1133">Transmembrane helix</keyword>
<comment type="subcellular location">
    <subcellularLocation>
        <location evidence="1">Membrane</location>
        <topology evidence="1">Multi-pass membrane protein</topology>
    </subcellularLocation>
</comment>
<proteinExistence type="predicted"/>
<dbReference type="Gene3D" id="1.20.1250.20">
    <property type="entry name" value="MFS general substrate transporter like domains"/>
    <property type="match status" value="2"/>
</dbReference>
<feature type="transmembrane region" description="Helical" evidence="7">
    <location>
        <begin position="138"/>
        <end position="161"/>
    </location>
</feature>
<dbReference type="InterPro" id="IPR020846">
    <property type="entry name" value="MFS_dom"/>
</dbReference>
<dbReference type="PANTHER" id="PTHR43791">
    <property type="entry name" value="PERMEASE-RELATED"/>
    <property type="match status" value="1"/>
</dbReference>
<evidence type="ECO:0000313" key="9">
    <source>
        <dbReference type="EMBL" id="KAL2047378.1"/>
    </source>
</evidence>
<feature type="transmembrane region" description="Helical" evidence="7">
    <location>
        <begin position="457"/>
        <end position="479"/>
    </location>
</feature>
<dbReference type="PANTHER" id="PTHR43791:SF55">
    <property type="entry name" value="TRANSPORTER, PUTATIVE (AFU_ORTHOLOGUE AFUA_6G01820)-RELATED"/>
    <property type="match status" value="1"/>
</dbReference>
<dbReference type="Pfam" id="PF07690">
    <property type="entry name" value="MFS_1"/>
    <property type="match status" value="1"/>
</dbReference>
<feature type="transmembrane region" description="Helical" evidence="7">
    <location>
        <begin position="199"/>
        <end position="219"/>
    </location>
</feature>
<evidence type="ECO:0000256" key="3">
    <source>
        <dbReference type="ARBA" id="ARBA00022692"/>
    </source>
</evidence>
<feature type="transmembrane region" description="Helical" evidence="7">
    <location>
        <begin position="427"/>
        <end position="445"/>
    </location>
</feature>
<feature type="transmembrane region" description="Helical" evidence="7">
    <location>
        <begin position="298"/>
        <end position="322"/>
    </location>
</feature>
<feature type="transmembrane region" description="Helical" evidence="7">
    <location>
        <begin position="231"/>
        <end position="260"/>
    </location>
</feature>
<accession>A0ABR4AV72</accession>
<dbReference type="Proteomes" id="UP001590950">
    <property type="component" value="Unassembled WGS sequence"/>
</dbReference>
<reference evidence="9 10" key="1">
    <citation type="submission" date="2024-09" db="EMBL/GenBank/DDBJ databases">
        <title>Rethinking Asexuality: The Enigmatic Case of Functional Sexual Genes in Lepraria (Stereocaulaceae).</title>
        <authorList>
            <person name="Doellman M."/>
            <person name="Sun Y."/>
            <person name="Barcenas-Pena A."/>
            <person name="Lumbsch H.T."/>
            <person name="Grewe F."/>
        </authorList>
    </citation>
    <scope>NUCLEOTIDE SEQUENCE [LARGE SCALE GENOMIC DNA]</scope>
    <source>
        <strain evidence="9 10">Mercado 3170</strain>
    </source>
</reference>
<evidence type="ECO:0000256" key="7">
    <source>
        <dbReference type="SAM" id="Phobius"/>
    </source>
</evidence>
<keyword evidence="5 7" id="KW-0472">Membrane</keyword>
<evidence type="ECO:0000259" key="8">
    <source>
        <dbReference type="PROSITE" id="PS50850"/>
    </source>
</evidence>
<evidence type="ECO:0000256" key="2">
    <source>
        <dbReference type="ARBA" id="ARBA00022448"/>
    </source>
</evidence>
<dbReference type="InterPro" id="IPR011701">
    <property type="entry name" value="MFS"/>
</dbReference>
<keyword evidence="3 7" id="KW-0812">Transmembrane</keyword>
<dbReference type="EMBL" id="JBEFKJ010000003">
    <property type="protein sequence ID" value="KAL2047378.1"/>
    <property type="molecule type" value="Genomic_DNA"/>
</dbReference>
<evidence type="ECO:0000256" key="5">
    <source>
        <dbReference type="ARBA" id="ARBA00023136"/>
    </source>
</evidence>
<organism evidence="9 10">
    <name type="scientific">Stereocaulon virgatum</name>
    <dbReference type="NCBI Taxonomy" id="373712"/>
    <lineage>
        <taxon>Eukaryota</taxon>
        <taxon>Fungi</taxon>
        <taxon>Dikarya</taxon>
        <taxon>Ascomycota</taxon>
        <taxon>Pezizomycotina</taxon>
        <taxon>Lecanoromycetes</taxon>
        <taxon>OSLEUM clade</taxon>
        <taxon>Lecanoromycetidae</taxon>
        <taxon>Lecanorales</taxon>
        <taxon>Lecanorineae</taxon>
        <taxon>Stereocaulaceae</taxon>
        <taxon>Stereocaulon</taxon>
    </lineage>
</organism>
<feature type="transmembrane region" description="Helical" evidence="7">
    <location>
        <begin position="108"/>
        <end position="126"/>
    </location>
</feature>
<feature type="domain" description="Major facilitator superfamily (MFS) profile" evidence="8">
    <location>
        <begin position="59"/>
        <end position="484"/>
    </location>
</feature>
<dbReference type="InterPro" id="IPR036259">
    <property type="entry name" value="MFS_trans_sf"/>
</dbReference>
<gene>
    <name evidence="9" type="ORF">N7G274_001399</name>
</gene>
<evidence type="ECO:0000256" key="1">
    <source>
        <dbReference type="ARBA" id="ARBA00004141"/>
    </source>
</evidence>
<evidence type="ECO:0000256" key="4">
    <source>
        <dbReference type="ARBA" id="ARBA00022989"/>
    </source>
</evidence>
<protein>
    <recommendedName>
        <fullName evidence="8">Major facilitator superfamily (MFS) profile domain-containing protein</fullName>
    </recommendedName>
</protein>
<evidence type="ECO:0000256" key="6">
    <source>
        <dbReference type="SAM" id="MobiDB-lite"/>
    </source>
</evidence>
<dbReference type="SUPFAM" id="SSF103473">
    <property type="entry name" value="MFS general substrate transporter"/>
    <property type="match status" value="1"/>
</dbReference>
<sequence>MGIESEKTGWPPGSNPSPEELSSTEALDKDLAAAIVPERAQDFDTIIERRVLRKIDLFLIPWMWIGYGFVYYDKAILGSAALFGMTKDLSLSVLNHSTSPPTRVTTRLSWATSIFYFGMLAGLYPMTFILQRFRTGRVLGILVILWGMVAMLTAAVTSWRGLYAQRFFLGFIESVMPTAFMCIVSGYYTQQEQALRQSWWFSSTGGWTIIGGALNYGFAQITGGSLARWQYIYLLAGSLTIIFGLVCFMVPNSAVTAWFLSPEERMVAVERLRKGQTGVRCQSIKWYQIREAVLDIKIWLVAFMMAGAYTVNGAVSGFGPLIVSTFGWSTLDSILLQFPLGGVVFIFILLTGWLSSRIPNTRLILLVLCCLPVIAGCATIWRSSWTRRAAAPVAGYTIIGFFGPVVSLIISIGMANVAGATKKSCTAAAIFVAYCVGNIIGPQLIKTPTLKRHYPELWLGLIICYCIVIVLAIVLYLVLRGENKRRESLRLDEAARDRLAFQDLTDKENPYFRYVL</sequence>
<dbReference type="PROSITE" id="PS50850">
    <property type="entry name" value="MFS"/>
    <property type="match status" value="1"/>
</dbReference>
<feature type="transmembrane region" description="Helical" evidence="7">
    <location>
        <begin position="334"/>
        <end position="354"/>
    </location>
</feature>
<keyword evidence="10" id="KW-1185">Reference proteome</keyword>
<feature type="transmembrane region" description="Helical" evidence="7">
    <location>
        <begin position="363"/>
        <end position="381"/>
    </location>
</feature>
<feature type="transmembrane region" description="Helical" evidence="7">
    <location>
        <begin position="393"/>
        <end position="415"/>
    </location>
</feature>
<feature type="transmembrane region" description="Helical" evidence="7">
    <location>
        <begin position="167"/>
        <end position="187"/>
    </location>
</feature>
<feature type="region of interest" description="Disordered" evidence="6">
    <location>
        <begin position="1"/>
        <end position="22"/>
    </location>
</feature>
<comment type="caution">
    <text evidence="9">The sequence shown here is derived from an EMBL/GenBank/DDBJ whole genome shotgun (WGS) entry which is preliminary data.</text>
</comment>
<feature type="transmembrane region" description="Helical" evidence="7">
    <location>
        <begin position="55"/>
        <end position="72"/>
    </location>
</feature>
<keyword evidence="2" id="KW-0813">Transport</keyword>